<feature type="compositionally biased region" description="Basic residues" evidence="1">
    <location>
        <begin position="22"/>
        <end position="31"/>
    </location>
</feature>
<gene>
    <name evidence="3" type="ORF">J5N97_026776</name>
</gene>
<dbReference type="PANTHER" id="PTHR46929">
    <property type="entry name" value="EXPRESSED PROTEIN"/>
    <property type="match status" value="1"/>
</dbReference>
<dbReference type="AlphaFoldDB" id="A0A9D5C3R5"/>
<feature type="compositionally biased region" description="Polar residues" evidence="1">
    <location>
        <begin position="11"/>
        <end position="21"/>
    </location>
</feature>
<organism evidence="3 4">
    <name type="scientific">Dioscorea zingiberensis</name>
    <dbReference type="NCBI Taxonomy" id="325984"/>
    <lineage>
        <taxon>Eukaryota</taxon>
        <taxon>Viridiplantae</taxon>
        <taxon>Streptophyta</taxon>
        <taxon>Embryophyta</taxon>
        <taxon>Tracheophyta</taxon>
        <taxon>Spermatophyta</taxon>
        <taxon>Magnoliopsida</taxon>
        <taxon>Liliopsida</taxon>
        <taxon>Dioscoreales</taxon>
        <taxon>Dioscoreaceae</taxon>
        <taxon>Dioscorea</taxon>
    </lineage>
</organism>
<reference evidence="3" key="1">
    <citation type="submission" date="2021-03" db="EMBL/GenBank/DDBJ databases">
        <authorList>
            <person name="Li Z."/>
            <person name="Yang C."/>
        </authorList>
    </citation>
    <scope>NUCLEOTIDE SEQUENCE</scope>
    <source>
        <strain evidence="3">Dzin_1.0</strain>
        <tissue evidence="3">Leaf</tissue>
    </source>
</reference>
<evidence type="ECO:0000259" key="2">
    <source>
        <dbReference type="Pfam" id="PF12776"/>
    </source>
</evidence>
<feature type="compositionally biased region" description="Low complexity" evidence="1">
    <location>
        <begin position="188"/>
        <end position="203"/>
    </location>
</feature>
<dbReference type="OrthoDB" id="1739455at2759"/>
<evidence type="ECO:0000256" key="1">
    <source>
        <dbReference type="SAM" id="MobiDB-lite"/>
    </source>
</evidence>
<comment type="caution">
    <text evidence="3">The sequence shown here is derived from an EMBL/GenBank/DDBJ whole genome shotgun (WGS) entry which is preliminary data.</text>
</comment>
<dbReference type="PANTHER" id="PTHR46929:SF23">
    <property type="entry name" value="L10-INTERACTING MYB DOMAIN-CONTAINING PROTEIN-LIKE"/>
    <property type="match status" value="1"/>
</dbReference>
<reference evidence="3" key="2">
    <citation type="journal article" date="2022" name="Hortic Res">
        <title>The genome of Dioscorea zingiberensis sheds light on the biosynthesis, origin and evolution of the medicinally important diosgenin saponins.</title>
        <authorList>
            <person name="Li Y."/>
            <person name="Tan C."/>
            <person name="Li Z."/>
            <person name="Guo J."/>
            <person name="Li S."/>
            <person name="Chen X."/>
            <person name="Wang C."/>
            <person name="Dai X."/>
            <person name="Yang H."/>
            <person name="Song W."/>
            <person name="Hou L."/>
            <person name="Xu J."/>
            <person name="Tong Z."/>
            <person name="Xu A."/>
            <person name="Yuan X."/>
            <person name="Wang W."/>
            <person name="Yang Q."/>
            <person name="Chen L."/>
            <person name="Sun Z."/>
            <person name="Wang K."/>
            <person name="Pan B."/>
            <person name="Chen J."/>
            <person name="Bao Y."/>
            <person name="Liu F."/>
            <person name="Qi X."/>
            <person name="Gang D.R."/>
            <person name="Wen J."/>
            <person name="Li J."/>
        </authorList>
    </citation>
    <scope>NUCLEOTIDE SEQUENCE</scope>
    <source>
        <strain evidence="3">Dzin_1.0</strain>
    </source>
</reference>
<feature type="region of interest" description="Disordered" evidence="1">
    <location>
        <begin position="1"/>
        <end position="31"/>
    </location>
</feature>
<dbReference type="Pfam" id="PF12776">
    <property type="entry name" value="Myb_DNA-bind_3"/>
    <property type="match status" value="1"/>
</dbReference>
<proteinExistence type="predicted"/>
<evidence type="ECO:0000313" key="3">
    <source>
        <dbReference type="EMBL" id="KAJ0965638.1"/>
    </source>
</evidence>
<dbReference type="Proteomes" id="UP001085076">
    <property type="component" value="Miscellaneous, Linkage group lg08"/>
</dbReference>
<accession>A0A9D5C3R5</accession>
<feature type="domain" description="Myb/SANT-like" evidence="2">
    <location>
        <begin position="31"/>
        <end position="118"/>
    </location>
</feature>
<dbReference type="InterPro" id="IPR024752">
    <property type="entry name" value="Myb/SANT-like_dom"/>
</dbReference>
<sequence>MEKDNPPRGTDSMTTDNVSSRPSKRGTPNKRWKPELDEFLILILVDQANKGLKCDKTFKKPMFAFAANAINARFGTDFTPESVENHYRTLKIRYLEIKKAKELSGAGWNDELKMITLDPVVCKLYVEAHLPAKAFIKIICGDDHATGSYASSIFDNFGVSVDLEDHNDREAPTAAANMVRPNDNTTQPLPSSISPPSSTSVRPARAKKRKRESNGAAISNLIDVVDKVADAIKNPTHWSEILYERVMELDGFPEELLEDVFDHLQGNESEARAFMVKKKTFKKAWVEKYHITTMS</sequence>
<name>A0A9D5C3R5_9LILI</name>
<protein>
    <recommendedName>
        <fullName evidence="2">Myb/SANT-like domain-containing protein</fullName>
    </recommendedName>
</protein>
<keyword evidence="4" id="KW-1185">Reference proteome</keyword>
<dbReference type="EMBL" id="JAGGNH010000008">
    <property type="protein sequence ID" value="KAJ0965638.1"/>
    <property type="molecule type" value="Genomic_DNA"/>
</dbReference>
<feature type="region of interest" description="Disordered" evidence="1">
    <location>
        <begin position="173"/>
        <end position="213"/>
    </location>
</feature>
<evidence type="ECO:0000313" key="4">
    <source>
        <dbReference type="Proteomes" id="UP001085076"/>
    </source>
</evidence>